<dbReference type="Proteomes" id="UP000316609">
    <property type="component" value="Unassembled WGS sequence"/>
</dbReference>
<name>A0A538TQF8_UNCEI</name>
<dbReference type="AlphaFoldDB" id="A0A538TQF8"/>
<dbReference type="InterPro" id="IPR011250">
    <property type="entry name" value="OMP/PagP_B-barrel"/>
</dbReference>
<comment type="caution">
    <text evidence="1">The sequence shown here is derived from an EMBL/GenBank/DDBJ whole genome shotgun (WGS) entry which is preliminary data.</text>
</comment>
<dbReference type="SUPFAM" id="SSF56925">
    <property type="entry name" value="OMPA-like"/>
    <property type="match status" value="1"/>
</dbReference>
<dbReference type="EMBL" id="VBOY01000063">
    <property type="protein sequence ID" value="TMQ65862.1"/>
    <property type="molecule type" value="Genomic_DNA"/>
</dbReference>
<sequence>MFSSESFIRLGRRCTVGGVAFLLMLLIGMGACQAGEILPMVGLSRTVNGGRDATTFGGVAFRGSLMPMLQTEIGVAYRSESRNDGHLKVRQWPVTASLYLKPIPLIYAGGGVGWYQTTFDYDSTVPASDETSQDFGVHLGGGIQAPLGTAGYLDLGGRYVMMRDQESRLVPEKFDPDFWMTSIGVGFKF</sequence>
<evidence type="ECO:0000313" key="2">
    <source>
        <dbReference type="Proteomes" id="UP000316609"/>
    </source>
</evidence>
<gene>
    <name evidence="1" type="ORF">E6K78_07035</name>
</gene>
<organism evidence="1 2">
    <name type="scientific">Eiseniibacteriota bacterium</name>
    <dbReference type="NCBI Taxonomy" id="2212470"/>
    <lineage>
        <taxon>Bacteria</taxon>
        <taxon>Candidatus Eiseniibacteriota</taxon>
    </lineage>
</organism>
<evidence type="ECO:0000313" key="1">
    <source>
        <dbReference type="EMBL" id="TMQ65862.1"/>
    </source>
</evidence>
<proteinExistence type="predicted"/>
<accession>A0A538TQF8</accession>
<reference evidence="1 2" key="1">
    <citation type="journal article" date="2019" name="Nat. Microbiol.">
        <title>Mediterranean grassland soil C-N compound turnover is dependent on rainfall and depth, and is mediated by genomically divergent microorganisms.</title>
        <authorList>
            <person name="Diamond S."/>
            <person name="Andeer P.F."/>
            <person name="Li Z."/>
            <person name="Crits-Christoph A."/>
            <person name="Burstein D."/>
            <person name="Anantharaman K."/>
            <person name="Lane K.R."/>
            <person name="Thomas B.C."/>
            <person name="Pan C."/>
            <person name="Northen T.R."/>
            <person name="Banfield J.F."/>
        </authorList>
    </citation>
    <scope>NUCLEOTIDE SEQUENCE [LARGE SCALE GENOMIC DNA]</scope>
    <source>
        <strain evidence="1">WS_8</strain>
    </source>
</reference>
<dbReference type="Gene3D" id="2.40.160.20">
    <property type="match status" value="1"/>
</dbReference>
<protein>
    <submittedName>
        <fullName evidence="1">Uncharacterized protein</fullName>
    </submittedName>
</protein>